<evidence type="ECO:0000256" key="4">
    <source>
        <dbReference type="ARBA" id="ARBA00022475"/>
    </source>
</evidence>
<keyword evidence="8 13" id="KW-1133">Transmembrane helix</keyword>
<evidence type="ECO:0000256" key="1">
    <source>
        <dbReference type="ARBA" id="ARBA00004651"/>
    </source>
</evidence>
<dbReference type="Gramene" id="Vigun03g315400.1.v1.2">
    <property type="protein sequence ID" value="Vigun03g315400.1.v1.2"/>
    <property type="gene ID" value="Vigun03g315400.v1.2"/>
</dbReference>
<feature type="domain" description="Amino acid transporter transmembrane" evidence="14">
    <location>
        <begin position="34"/>
        <end position="430"/>
    </location>
</feature>
<organism evidence="15 16">
    <name type="scientific">Vigna unguiculata</name>
    <name type="common">Cowpea</name>
    <dbReference type="NCBI Taxonomy" id="3917"/>
    <lineage>
        <taxon>Eukaryota</taxon>
        <taxon>Viridiplantae</taxon>
        <taxon>Streptophyta</taxon>
        <taxon>Embryophyta</taxon>
        <taxon>Tracheophyta</taxon>
        <taxon>Spermatophyta</taxon>
        <taxon>Magnoliopsida</taxon>
        <taxon>eudicotyledons</taxon>
        <taxon>Gunneridae</taxon>
        <taxon>Pentapetalae</taxon>
        <taxon>rosids</taxon>
        <taxon>fabids</taxon>
        <taxon>Fabales</taxon>
        <taxon>Fabaceae</taxon>
        <taxon>Papilionoideae</taxon>
        <taxon>50 kb inversion clade</taxon>
        <taxon>NPAAA clade</taxon>
        <taxon>indigoferoid/millettioid clade</taxon>
        <taxon>Phaseoleae</taxon>
        <taxon>Vigna</taxon>
    </lineage>
</organism>
<keyword evidence="16" id="KW-1185">Reference proteome</keyword>
<evidence type="ECO:0000313" key="15">
    <source>
        <dbReference type="EMBL" id="QCD80964.1"/>
    </source>
</evidence>
<reference evidence="15 16" key="1">
    <citation type="submission" date="2019-04" db="EMBL/GenBank/DDBJ databases">
        <title>An improved genome assembly and genetic linkage map for asparagus bean, Vigna unguiculata ssp. sesquipedialis.</title>
        <authorList>
            <person name="Xia Q."/>
            <person name="Zhang R."/>
            <person name="Dong Y."/>
        </authorList>
    </citation>
    <scope>NUCLEOTIDE SEQUENCE [LARGE SCALE GENOMIC DNA]</scope>
    <source>
        <tissue evidence="15">Leaf</tissue>
    </source>
</reference>
<evidence type="ECO:0000256" key="8">
    <source>
        <dbReference type="ARBA" id="ARBA00022989"/>
    </source>
</evidence>
<feature type="transmembrane region" description="Helical" evidence="13">
    <location>
        <begin position="37"/>
        <end position="59"/>
    </location>
</feature>
<dbReference type="EMBL" id="CP039346">
    <property type="protein sequence ID" value="QCD80964.1"/>
    <property type="molecule type" value="Genomic_DNA"/>
</dbReference>
<evidence type="ECO:0000256" key="12">
    <source>
        <dbReference type="ARBA" id="ARBA00061463"/>
    </source>
</evidence>
<evidence type="ECO:0000256" key="7">
    <source>
        <dbReference type="ARBA" id="ARBA00022970"/>
    </source>
</evidence>
<feature type="transmembrane region" description="Helical" evidence="13">
    <location>
        <begin position="181"/>
        <end position="201"/>
    </location>
</feature>
<evidence type="ECO:0000256" key="11">
    <source>
        <dbReference type="ARBA" id="ARBA00045588"/>
    </source>
</evidence>
<evidence type="ECO:0000256" key="6">
    <source>
        <dbReference type="ARBA" id="ARBA00022847"/>
    </source>
</evidence>
<evidence type="ECO:0000256" key="2">
    <source>
        <dbReference type="ARBA" id="ARBA00005590"/>
    </source>
</evidence>
<keyword evidence="4" id="KW-1003">Cell membrane</keyword>
<feature type="transmembrane region" description="Helical" evidence="13">
    <location>
        <begin position="65"/>
        <end position="87"/>
    </location>
</feature>
<feature type="transmembrane region" description="Helical" evidence="13">
    <location>
        <begin position="309"/>
        <end position="331"/>
    </location>
</feature>
<dbReference type="GO" id="GO:0009734">
    <property type="term" value="P:auxin-activated signaling pathway"/>
    <property type="evidence" value="ECO:0007669"/>
    <property type="project" value="UniProtKB-KW"/>
</dbReference>
<keyword evidence="7" id="KW-0029">Amino-acid transport</keyword>
<dbReference type="Pfam" id="PF01490">
    <property type="entry name" value="Aa_trans"/>
    <property type="match status" value="1"/>
</dbReference>
<comment type="similarity">
    <text evidence="2">Belongs to the amino acid/polyamine transporter 2 family. Amino acid/auxin permease (AAAP) (TC 2.A.18.1) subfamily.</text>
</comment>
<dbReference type="InterPro" id="IPR013057">
    <property type="entry name" value="AA_transpt_TM"/>
</dbReference>
<dbReference type="GO" id="GO:0015293">
    <property type="term" value="F:symporter activity"/>
    <property type="evidence" value="ECO:0007669"/>
    <property type="project" value="UniProtKB-KW"/>
</dbReference>
<evidence type="ECO:0000256" key="3">
    <source>
        <dbReference type="ARBA" id="ARBA00022448"/>
    </source>
</evidence>
<feature type="transmembrane region" description="Helical" evidence="13">
    <location>
        <begin position="378"/>
        <end position="399"/>
    </location>
</feature>
<proteinExistence type="inferred from homology"/>
<evidence type="ECO:0000256" key="5">
    <source>
        <dbReference type="ARBA" id="ARBA00022692"/>
    </source>
</evidence>
<dbReference type="PANTHER" id="PTHR48017">
    <property type="entry name" value="OS05G0424000 PROTEIN-RELATED"/>
    <property type="match status" value="1"/>
</dbReference>
<feature type="transmembrane region" description="Helical" evidence="13">
    <location>
        <begin position="266"/>
        <end position="289"/>
    </location>
</feature>
<feature type="transmembrane region" description="Helical" evidence="13">
    <location>
        <begin position="411"/>
        <end position="435"/>
    </location>
</feature>
<dbReference type="OrthoDB" id="40134at2759"/>
<keyword evidence="10" id="KW-0927">Auxin signaling pathway</keyword>
<evidence type="ECO:0000313" key="16">
    <source>
        <dbReference type="Proteomes" id="UP000501690"/>
    </source>
</evidence>
<gene>
    <name evidence="15" type="ORF">DEO72_LG2g1288</name>
</gene>
<evidence type="ECO:0000256" key="10">
    <source>
        <dbReference type="ARBA" id="ARBA00023294"/>
    </source>
</evidence>
<protein>
    <submittedName>
        <fullName evidence="15">Solute carrier family 32</fullName>
    </submittedName>
</protein>
<accession>A0A4D6L0K3</accession>
<comment type="function">
    <text evidence="11">Carrier protein involved in proton-driven auxin influx. Mediates the formation of auxin gradient from developing leaves (site of auxin biosynthesis) to tips by contributing to the loading of auxin in vascular tissues and facilitating acropetal (base to tip) auxin transport within inner tissues of the root apex, and basipetal (tip to base) auxin transport within outer tissues of the root apex. May be involved in lateral roots and nodules formation.</text>
</comment>
<comment type="similarity">
    <text evidence="12">Belongs to the amino acid/polyamine transporter 2 family. Amino acid/auxin permease (AAAP) (TC 2.A.18.2) subfamily.</text>
</comment>
<dbReference type="AlphaFoldDB" id="A0A4D6L0K3"/>
<keyword evidence="5 13" id="KW-0812">Transmembrane</keyword>
<dbReference type="FunFam" id="1.20.1740.10:FF:000033">
    <property type="entry name" value="Lysine histidine transporter 1"/>
    <property type="match status" value="1"/>
</dbReference>
<evidence type="ECO:0000256" key="13">
    <source>
        <dbReference type="SAM" id="Phobius"/>
    </source>
</evidence>
<evidence type="ECO:0000259" key="14">
    <source>
        <dbReference type="Pfam" id="PF01490"/>
    </source>
</evidence>
<dbReference type="GO" id="GO:0015171">
    <property type="term" value="F:amino acid transmembrane transporter activity"/>
    <property type="evidence" value="ECO:0007669"/>
    <property type="project" value="UniProtKB-ARBA"/>
</dbReference>
<feature type="transmembrane region" description="Helical" evidence="13">
    <location>
        <begin position="113"/>
        <end position="135"/>
    </location>
</feature>
<feature type="transmembrane region" description="Helical" evidence="13">
    <location>
        <begin position="221"/>
        <end position="245"/>
    </location>
</feature>
<evidence type="ECO:0000256" key="9">
    <source>
        <dbReference type="ARBA" id="ARBA00023136"/>
    </source>
</evidence>
<comment type="subcellular location">
    <subcellularLocation>
        <location evidence="1">Cell membrane</location>
        <topology evidence="1">Multi-pass membrane protein</topology>
    </subcellularLocation>
</comment>
<keyword evidence="9 13" id="KW-0472">Membrane</keyword>
<keyword evidence="6" id="KW-0769">Symport</keyword>
<sequence>MEVEGNESGRTARMAKEVERKNINDWLPITKSRNAKWWYSAFHNVTAVVGAGVLGFPYAMSELGWGPGVTLLILSWICTLYTAWQMIEMHEPEPGKRLDRYHELGQYAFGEKLGLWIVVPQQLMVQIGVNVVYMITGGNSLMKIHDIVCDGCTPIRRTYFIMIFAAVQFVLSHFPSFNSVSVVSFAAAVMSLSYSTIAWATSLHRGVQPGVQYGSRFSTDAGTIFGIFGALGTIAFGYAGHNVVLEIQATIPSTPEKPSKKAMWKGMIVAYVVVALCYFPVATLGYWAFGNAVDDNILLSLEKPRWLIVAANLFVFVHVTGSYQVFGVPVFDTLESFLVKQMKFQPTWYLRFITRNCYVLLTFFLGVTFPFFGGLLGFFGGFVFAPTTYFLPCVMWLVIYKPKRFSLSWWANWFCIVFGLLLMVLAPIGALRQIILEAKDYKFYS</sequence>
<dbReference type="GO" id="GO:0005886">
    <property type="term" value="C:plasma membrane"/>
    <property type="evidence" value="ECO:0007669"/>
    <property type="project" value="UniProtKB-SubCell"/>
</dbReference>
<feature type="transmembrane region" description="Helical" evidence="13">
    <location>
        <begin position="155"/>
        <end position="174"/>
    </location>
</feature>
<dbReference type="Proteomes" id="UP000501690">
    <property type="component" value="Linkage Group LG2"/>
</dbReference>
<feature type="transmembrane region" description="Helical" evidence="13">
    <location>
        <begin position="352"/>
        <end position="372"/>
    </location>
</feature>
<name>A0A4D6L0K3_VIGUN</name>
<keyword evidence="3" id="KW-0813">Transport</keyword>